<feature type="transmembrane region" description="Helical" evidence="14">
    <location>
        <begin position="412"/>
        <end position="433"/>
    </location>
</feature>
<sequence length="664" mass="72566">MGDVVQMHFTTPDYVIFALLLVASTCIGLFYALSGGRQRTTQEFLLADRSMSCLPVSLSLLATFQSAVAILGAPSEIYTYGTQYWFLGVSYFLGLLIPAHVFIPVFYRLRLTSAYEYLELRFNKTVRIMGTVTFIFQMVIYMGVVLYAPALALNAVTGFDLWGAVLAMGLVCTLYTTLGGLKAVIWTDVFQTIVMFAGQLAVIIVGAHQAGGMGEVWRKAMNGSRIASLDLNPDPTERHTFWTLGVGGVFLMLALYGVNQAQVQRYLSSRTEREAVMSCYVVFPCQQVVLCLGCLMGLVMFARYGEESPLDKGYVKTNDQASRTTSSTTTLGFTTFTTTLGIATPITTLGLATSITTLRLATSITTLGIATSITTLGIATSITTLGIATSMTTLGIATSMTTLGIATSMTTLGLATSIITLGIATSIITLGIATSMTTLGIATSMTTLGIATSMTTLGIATSMTTLGIATSMTTLGIATSMTTLGIATSMTTLGLATSIITLGIATSIITLGLATSITTLGLATSNNLRNSYLHNNLRNSYLHDNLRNSYLHDNLRNSYLLNNLRNSYLHNNLRNSYLHDNLRNSYLHDNLRNSYLHDNLRTSYLYNNLRNSYLYNNLRTSYLHNKLRTSYLHNNLRTSYLYNNLRNSYLHNNLRNSYLHDNIR</sequence>
<evidence type="ECO:0000256" key="2">
    <source>
        <dbReference type="ARBA" id="ARBA00006434"/>
    </source>
</evidence>
<dbReference type="AlphaFoldDB" id="A0A8K9XWQ4"/>
<dbReference type="Ensembl" id="ENSOMYT00000158899.1">
    <property type="protein sequence ID" value="ENSOMYP00000139010.1"/>
    <property type="gene ID" value="ENSOMYG00000019201.2"/>
</dbReference>
<reference evidence="15" key="2">
    <citation type="submission" date="2025-08" db="UniProtKB">
        <authorList>
            <consortium name="Ensembl"/>
        </authorList>
    </citation>
    <scope>IDENTIFICATION</scope>
</reference>
<dbReference type="PANTHER" id="PTHR42985:SF2">
    <property type="entry name" value="SODIUM-DEPENDENT MULTIVITAMIN TRANSPORTER"/>
    <property type="match status" value="1"/>
</dbReference>
<evidence type="ECO:0000256" key="4">
    <source>
        <dbReference type="ARBA" id="ARBA00022475"/>
    </source>
</evidence>
<evidence type="ECO:0000256" key="14">
    <source>
        <dbReference type="SAM" id="Phobius"/>
    </source>
</evidence>
<dbReference type="GO" id="GO:0015075">
    <property type="term" value="F:monoatomic ion transmembrane transporter activity"/>
    <property type="evidence" value="ECO:0007669"/>
    <property type="project" value="UniProtKB-ARBA"/>
</dbReference>
<dbReference type="GO" id="GO:0098660">
    <property type="term" value="P:inorganic ion transmembrane transport"/>
    <property type="evidence" value="ECO:0007669"/>
    <property type="project" value="UniProtKB-ARBA"/>
</dbReference>
<dbReference type="NCBIfam" id="TIGR00813">
    <property type="entry name" value="sss"/>
    <property type="match status" value="1"/>
</dbReference>
<feature type="transmembrane region" description="Helical" evidence="14">
    <location>
        <begin position="439"/>
        <end position="459"/>
    </location>
</feature>
<evidence type="ECO:0000256" key="5">
    <source>
        <dbReference type="ARBA" id="ARBA00022692"/>
    </source>
</evidence>
<dbReference type="Gene3D" id="1.20.1730.10">
    <property type="entry name" value="Sodium/glucose cotransporter"/>
    <property type="match status" value="1"/>
</dbReference>
<name>A0A8K9XWQ4_ONCMY</name>
<feature type="transmembrane region" description="Helical" evidence="14">
    <location>
        <begin position="279"/>
        <end position="302"/>
    </location>
</feature>
<keyword evidence="11" id="KW-0739">Sodium transport</keyword>
<keyword evidence="9 14" id="KW-0472">Membrane</keyword>
<feature type="transmembrane region" description="Helical" evidence="14">
    <location>
        <begin position="239"/>
        <end position="258"/>
    </location>
</feature>
<dbReference type="InterPro" id="IPR018212">
    <property type="entry name" value="Na/solute_symporter_CS"/>
</dbReference>
<dbReference type="InterPro" id="IPR051163">
    <property type="entry name" value="Sodium:Solute_Symporter_SSF"/>
</dbReference>
<feature type="transmembrane region" description="Helical" evidence="14">
    <location>
        <begin position="466"/>
        <end position="487"/>
    </location>
</feature>
<organism evidence="15 16">
    <name type="scientific">Oncorhynchus mykiss</name>
    <name type="common">Rainbow trout</name>
    <name type="synonym">Salmo gairdneri</name>
    <dbReference type="NCBI Taxonomy" id="8022"/>
    <lineage>
        <taxon>Eukaryota</taxon>
        <taxon>Metazoa</taxon>
        <taxon>Chordata</taxon>
        <taxon>Craniata</taxon>
        <taxon>Vertebrata</taxon>
        <taxon>Euteleostomi</taxon>
        <taxon>Actinopterygii</taxon>
        <taxon>Neopterygii</taxon>
        <taxon>Teleostei</taxon>
        <taxon>Protacanthopterygii</taxon>
        <taxon>Salmoniformes</taxon>
        <taxon>Salmonidae</taxon>
        <taxon>Salmoninae</taxon>
        <taxon>Oncorhynchus</taxon>
    </lineage>
</organism>
<evidence type="ECO:0000256" key="11">
    <source>
        <dbReference type="ARBA" id="ARBA00023201"/>
    </source>
</evidence>
<dbReference type="GO" id="GO:0015293">
    <property type="term" value="F:symporter activity"/>
    <property type="evidence" value="ECO:0007669"/>
    <property type="project" value="TreeGrafter"/>
</dbReference>
<proteinExistence type="inferred from homology"/>
<keyword evidence="6 14" id="KW-1133">Transmembrane helix</keyword>
<feature type="transmembrane region" description="Helical" evidence="14">
    <location>
        <begin position="53"/>
        <end position="72"/>
    </location>
</feature>
<dbReference type="GO" id="GO:0005886">
    <property type="term" value="C:plasma membrane"/>
    <property type="evidence" value="ECO:0007669"/>
    <property type="project" value="UniProtKB-SubCell"/>
</dbReference>
<comment type="similarity">
    <text evidence="2 13">Belongs to the sodium:solute symporter (SSF) (TC 2.A.21) family.</text>
</comment>
<keyword evidence="10" id="KW-0325">Glycoprotein</keyword>
<feature type="transmembrane region" description="Helical" evidence="14">
    <location>
        <begin position="84"/>
        <end position="107"/>
    </location>
</feature>
<evidence type="ECO:0000256" key="6">
    <source>
        <dbReference type="ARBA" id="ARBA00022989"/>
    </source>
</evidence>
<keyword evidence="5 14" id="KW-0812">Transmembrane</keyword>
<comment type="catalytic activity">
    <reaction evidence="12">
        <text>iodide(out) + 2 Na(+)(out) = iodide(in) + 2 Na(+)(in)</text>
        <dbReference type="Rhea" id="RHEA:71207"/>
        <dbReference type="ChEBI" id="CHEBI:16382"/>
        <dbReference type="ChEBI" id="CHEBI:29101"/>
    </reaction>
</comment>
<dbReference type="PANTHER" id="PTHR42985">
    <property type="entry name" value="SODIUM-COUPLED MONOCARBOXYLATE TRANSPORTER"/>
    <property type="match status" value="1"/>
</dbReference>
<feature type="transmembrane region" description="Helical" evidence="14">
    <location>
        <begin position="499"/>
        <end position="523"/>
    </location>
</feature>
<feature type="transmembrane region" description="Helical" evidence="14">
    <location>
        <begin position="360"/>
        <end position="379"/>
    </location>
</feature>
<dbReference type="GO" id="GO:0006814">
    <property type="term" value="P:sodium ion transport"/>
    <property type="evidence" value="ECO:0007669"/>
    <property type="project" value="UniProtKB-KW"/>
</dbReference>
<feature type="transmembrane region" description="Helical" evidence="14">
    <location>
        <begin position="193"/>
        <end position="211"/>
    </location>
</feature>
<dbReference type="GeneTree" id="ENSGT00940000155731"/>
<dbReference type="Pfam" id="PF00474">
    <property type="entry name" value="SSF"/>
    <property type="match status" value="1"/>
</dbReference>
<dbReference type="InterPro" id="IPR001734">
    <property type="entry name" value="Na/solute_symporter"/>
</dbReference>
<evidence type="ECO:0000313" key="15">
    <source>
        <dbReference type="Ensembl" id="ENSOMYP00000139010.1"/>
    </source>
</evidence>
<evidence type="ECO:0000313" key="16">
    <source>
        <dbReference type="Proteomes" id="UP000694395"/>
    </source>
</evidence>
<keyword evidence="4" id="KW-1003">Cell membrane</keyword>
<feature type="transmembrane region" description="Helical" evidence="14">
    <location>
        <begin position="161"/>
        <end position="181"/>
    </location>
</feature>
<evidence type="ECO:0000256" key="10">
    <source>
        <dbReference type="ARBA" id="ARBA00023180"/>
    </source>
</evidence>
<reference evidence="15" key="3">
    <citation type="submission" date="2025-09" db="UniProtKB">
        <authorList>
            <consortium name="Ensembl"/>
        </authorList>
    </citation>
    <scope>IDENTIFICATION</scope>
</reference>
<reference evidence="15" key="1">
    <citation type="submission" date="2020-07" db="EMBL/GenBank/DDBJ databases">
        <title>A long reads based de novo assembly of the rainbow trout Arlee double haploid line genome.</title>
        <authorList>
            <person name="Gao G."/>
            <person name="Palti Y."/>
        </authorList>
    </citation>
    <scope>NUCLEOTIDE SEQUENCE [LARGE SCALE GENOMIC DNA]</scope>
</reference>
<evidence type="ECO:0000256" key="13">
    <source>
        <dbReference type="RuleBase" id="RU362091"/>
    </source>
</evidence>
<gene>
    <name evidence="15" type="primary">slc5a6a</name>
</gene>
<dbReference type="Proteomes" id="UP000694395">
    <property type="component" value="Chromosome 8"/>
</dbReference>
<protein>
    <submittedName>
        <fullName evidence="15">Solute carrier family 5 member 6a</fullName>
    </submittedName>
</protein>
<evidence type="ECO:0000256" key="7">
    <source>
        <dbReference type="ARBA" id="ARBA00023053"/>
    </source>
</evidence>
<feature type="transmembrane region" description="Helical" evidence="14">
    <location>
        <begin position="331"/>
        <end position="353"/>
    </location>
</feature>
<keyword evidence="7" id="KW-0915">Sodium</keyword>
<keyword evidence="8" id="KW-0406">Ion transport</keyword>
<dbReference type="InterPro" id="IPR038377">
    <property type="entry name" value="Na/Glc_symporter_sf"/>
</dbReference>
<evidence type="ECO:0000256" key="9">
    <source>
        <dbReference type="ARBA" id="ARBA00023136"/>
    </source>
</evidence>
<dbReference type="PROSITE" id="PS00456">
    <property type="entry name" value="NA_SOLUT_SYMP_1"/>
    <property type="match status" value="1"/>
</dbReference>
<feature type="transmembrane region" description="Helical" evidence="14">
    <location>
        <begin position="128"/>
        <end position="149"/>
    </location>
</feature>
<feature type="transmembrane region" description="Helical" evidence="14">
    <location>
        <begin position="14"/>
        <end position="33"/>
    </location>
</feature>
<keyword evidence="16" id="KW-1185">Reference proteome</keyword>
<comment type="subcellular location">
    <subcellularLocation>
        <location evidence="1">Cell membrane</location>
        <topology evidence="1">Multi-pass membrane protein</topology>
    </subcellularLocation>
</comment>
<keyword evidence="3" id="KW-0813">Transport</keyword>
<evidence type="ECO:0000256" key="8">
    <source>
        <dbReference type="ARBA" id="ARBA00023065"/>
    </source>
</evidence>
<evidence type="ECO:0000256" key="12">
    <source>
        <dbReference type="ARBA" id="ARBA00036099"/>
    </source>
</evidence>
<accession>A0A8K9XWQ4</accession>
<dbReference type="PROSITE" id="PS50283">
    <property type="entry name" value="NA_SOLUT_SYMP_3"/>
    <property type="match status" value="1"/>
</dbReference>
<evidence type="ECO:0000256" key="1">
    <source>
        <dbReference type="ARBA" id="ARBA00004651"/>
    </source>
</evidence>
<evidence type="ECO:0000256" key="3">
    <source>
        <dbReference type="ARBA" id="ARBA00022448"/>
    </source>
</evidence>